<sequence>MVSSADIIAAAVLSGNQNFEGRVHPLTRANYLASPPLVVAYSLAVTEGGQMLQVAINFNKEPIGSGKDGKSVYFKDIWPSNEAVTEDPNSSCIHKPPFFKDVTMDPPGPHGVSLLNFGDSIRTDHISPAGSIRKDNPAGKYLLERGVQPKDFNSYGGRRGNDEVMTRGTFANIRLANKLLNGEIGPKTIHIPIGEKLHVFDAAMVWDPHRGTRCWPRHVVLARAEYGSSSSQDRAVKGPFLQGVKAIIAKSFEKTHCSNLVDMCIIPPCFKPGEDTDALGLTGHERYSIDLPSQVSEMRPDQDVPMTTDTGKSSTCTIYFDTEVYEALEHRLLVAEAAQKLRLPLISKDVSSCSNSTNTNTSVYSTGGAANNALSSSTDATEPGGGGVPNRFLGITPAYLWQTQLQQAPLFMV</sequence>
<gene>
    <name evidence="10" type="ORF">Acr_29g0011710</name>
</gene>
<protein>
    <submittedName>
        <fullName evidence="10">Aconitase 3</fullName>
    </submittedName>
</protein>
<dbReference type="Gene3D" id="3.30.499.10">
    <property type="entry name" value="Aconitase, domain 3"/>
    <property type="match status" value="1"/>
</dbReference>
<dbReference type="InterPro" id="IPR006249">
    <property type="entry name" value="Aconitase/IRP2"/>
</dbReference>
<evidence type="ECO:0000256" key="3">
    <source>
        <dbReference type="ARBA" id="ARBA00022485"/>
    </source>
</evidence>
<dbReference type="SUPFAM" id="SSF52016">
    <property type="entry name" value="LeuD/IlvD-like"/>
    <property type="match status" value="1"/>
</dbReference>
<dbReference type="Pfam" id="PF00694">
    <property type="entry name" value="Aconitase_C"/>
    <property type="match status" value="1"/>
</dbReference>
<dbReference type="InterPro" id="IPR015928">
    <property type="entry name" value="Aconitase/3IPM_dehydase_swvl"/>
</dbReference>
<keyword evidence="6" id="KW-0411">Iron-sulfur</keyword>
<dbReference type="InterPro" id="IPR015931">
    <property type="entry name" value="Acnase/IPM_dHydase_lsu_aba_1/3"/>
</dbReference>
<keyword evidence="4" id="KW-0479">Metal-binding</keyword>
<evidence type="ECO:0000313" key="11">
    <source>
        <dbReference type="Proteomes" id="UP000585474"/>
    </source>
</evidence>
<evidence type="ECO:0000313" key="10">
    <source>
        <dbReference type="EMBL" id="GFZ22009.1"/>
    </source>
</evidence>
<dbReference type="EMBL" id="BJWL01000029">
    <property type="protein sequence ID" value="GFZ22009.1"/>
    <property type="molecule type" value="Genomic_DNA"/>
</dbReference>
<reference evidence="10 11" key="1">
    <citation type="submission" date="2019-07" db="EMBL/GenBank/DDBJ databases">
        <title>De Novo Assembly of kiwifruit Actinidia rufa.</title>
        <authorList>
            <person name="Sugita-Konishi S."/>
            <person name="Sato K."/>
            <person name="Mori E."/>
            <person name="Abe Y."/>
            <person name="Kisaki G."/>
            <person name="Hamano K."/>
            <person name="Suezawa K."/>
            <person name="Otani M."/>
            <person name="Fukuda T."/>
            <person name="Manabe T."/>
            <person name="Gomi K."/>
            <person name="Tabuchi M."/>
            <person name="Akimitsu K."/>
            <person name="Kataoka I."/>
        </authorList>
    </citation>
    <scope>NUCLEOTIDE SEQUENCE [LARGE SCALE GENOMIC DNA]</scope>
    <source>
        <strain evidence="11">cv. Fuchu</strain>
    </source>
</reference>
<proteinExistence type="inferred from homology"/>
<dbReference type="GO" id="GO:0046872">
    <property type="term" value="F:metal ion binding"/>
    <property type="evidence" value="ECO:0007669"/>
    <property type="project" value="UniProtKB-KW"/>
</dbReference>
<dbReference type="GO" id="GO:0016836">
    <property type="term" value="F:hydro-lyase activity"/>
    <property type="evidence" value="ECO:0007669"/>
    <property type="project" value="UniProtKB-ARBA"/>
</dbReference>
<name>A0A7J0HFZ8_9ERIC</name>
<dbReference type="InterPro" id="IPR000573">
    <property type="entry name" value="AconitaseA/IPMdHydase_ssu_swvl"/>
</dbReference>
<dbReference type="SUPFAM" id="SSF53732">
    <property type="entry name" value="Aconitase iron-sulfur domain"/>
    <property type="match status" value="1"/>
</dbReference>
<evidence type="ECO:0000259" key="9">
    <source>
        <dbReference type="Pfam" id="PF00694"/>
    </source>
</evidence>
<dbReference type="Proteomes" id="UP000585474">
    <property type="component" value="Unassembled WGS sequence"/>
</dbReference>
<dbReference type="GO" id="GO:0043436">
    <property type="term" value="P:oxoacid metabolic process"/>
    <property type="evidence" value="ECO:0007669"/>
    <property type="project" value="UniProtKB-ARBA"/>
</dbReference>
<dbReference type="OrthoDB" id="2224430at2759"/>
<dbReference type="InterPro" id="IPR001030">
    <property type="entry name" value="Acoase/IPM_deHydtase_lsu_aba"/>
</dbReference>
<dbReference type="AlphaFoldDB" id="A0A7J0HFZ8"/>
<comment type="caution">
    <text evidence="10">The sequence shown here is derived from an EMBL/GenBank/DDBJ whole genome shotgun (WGS) entry which is preliminary data.</text>
</comment>
<evidence type="ECO:0000259" key="8">
    <source>
        <dbReference type="Pfam" id="PF00330"/>
    </source>
</evidence>
<dbReference type="InterPro" id="IPR036008">
    <property type="entry name" value="Aconitase_4Fe-4S_dom"/>
</dbReference>
<comment type="similarity">
    <text evidence="2">Belongs to the aconitase/IPM isomerase family.</text>
</comment>
<accession>A0A7J0HFZ8</accession>
<dbReference type="FunFam" id="3.20.19.10:FF:000001">
    <property type="entry name" value="Aconitate hydratase"/>
    <property type="match status" value="1"/>
</dbReference>
<evidence type="ECO:0000256" key="6">
    <source>
        <dbReference type="ARBA" id="ARBA00023014"/>
    </source>
</evidence>
<keyword evidence="3" id="KW-0004">4Fe-4S</keyword>
<evidence type="ECO:0000256" key="5">
    <source>
        <dbReference type="ARBA" id="ARBA00023004"/>
    </source>
</evidence>
<dbReference type="Pfam" id="PF00330">
    <property type="entry name" value="Aconitase"/>
    <property type="match status" value="1"/>
</dbReference>
<dbReference type="Gene3D" id="3.20.19.10">
    <property type="entry name" value="Aconitase, domain 4"/>
    <property type="match status" value="1"/>
</dbReference>
<keyword evidence="11" id="KW-1185">Reference proteome</keyword>
<evidence type="ECO:0000256" key="1">
    <source>
        <dbReference type="ARBA" id="ARBA00001966"/>
    </source>
</evidence>
<dbReference type="GO" id="GO:0051539">
    <property type="term" value="F:4 iron, 4 sulfur cluster binding"/>
    <property type="evidence" value="ECO:0007669"/>
    <property type="project" value="UniProtKB-KW"/>
</dbReference>
<feature type="domain" description="Aconitase A/isopropylmalate dehydratase small subunit swivel" evidence="9">
    <location>
        <begin position="140"/>
        <end position="268"/>
    </location>
</feature>
<evidence type="ECO:0000256" key="2">
    <source>
        <dbReference type="ARBA" id="ARBA00007185"/>
    </source>
</evidence>
<evidence type="ECO:0000256" key="4">
    <source>
        <dbReference type="ARBA" id="ARBA00022723"/>
    </source>
</evidence>
<evidence type="ECO:0000256" key="7">
    <source>
        <dbReference type="ARBA" id="ARBA00023239"/>
    </source>
</evidence>
<dbReference type="PANTHER" id="PTHR11670">
    <property type="entry name" value="ACONITASE/IRON-RESPONSIVE ELEMENT FAMILY MEMBER"/>
    <property type="match status" value="1"/>
</dbReference>
<keyword evidence="5" id="KW-0408">Iron</keyword>
<organism evidence="10 11">
    <name type="scientific">Actinidia rufa</name>
    <dbReference type="NCBI Taxonomy" id="165716"/>
    <lineage>
        <taxon>Eukaryota</taxon>
        <taxon>Viridiplantae</taxon>
        <taxon>Streptophyta</taxon>
        <taxon>Embryophyta</taxon>
        <taxon>Tracheophyta</taxon>
        <taxon>Spermatophyta</taxon>
        <taxon>Magnoliopsida</taxon>
        <taxon>eudicotyledons</taxon>
        <taxon>Gunneridae</taxon>
        <taxon>Pentapetalae</taxon>
        <taxon>asterids</taxon>
        <taxon>Ericales</taxon>
        <taxon>Actinidiaceae</taxon>
        <taxon>Actinidia</taxon>
    </lineage>
</organism>
<feature type="domain" description="Aconitase/3-isopropylmalate dehydratase large subunit alpha/beta/alpha" evidence="8">
    <location>
        <begin position="10"/>
        <end position="44"/>
    </location>
</feature>
<keyword evidence="7" id="KW-0456">Lyase</keyword>
<comment type="cofactor">
    <cofactor evidence="1">
        <name>[4Fe-4S] cluster</name>
        <dbReference type="ChEBI" id="CHEBI:49883"/>
    </cofactor>
</comment>